<accession>A0A0C2JBC7</accession>
<name>A0A0C2JBC7_THEKT</name>
<dbReference type="InterPro" id="IPR043502">
    <property type="entry name" value="DNA/RNA_pol_sf"/>
</dbReference>
<dbReference type="PANTHER" id="PTHR37984:SF5">
    <property type="entry name" value="PROTEIN NYNRIN-LIKE"/>
    <property type="match status" value="1"/>
</dbReference>
<evidence type="ECO:0000313" key="3">
    <source>
        <dbReference type="Proteomes" id="UP000031668"/>
    </source>
</evidence>
<evidence type="ECO:0000256" key="1">
    <source>
        <dbReference type="SAM" id="MobiDB-lite"/>
    </source>
</evidence>
<gene>
    <name evidence="2" type="ORF">RF11_10453</name>
</gene>
<dbReference type="SUPFAM" id="SSF56672">
    <property type="entry name" value="DNA/RNA polymerases"/>
    <property type="match status" value="1"/>
</dbReference>
<dbReference type="Proteomes" id="UP000031668">
    <property type="component" value="Unassembled WGS sequence"/>
</dbReference>
<proteinExistence type="predicted"/>
<protein>
    <submittedName>
        <fullName evidence="2">Uncharacterized protein</fullName>
    </submittedName>
</protein>
<organism evidence="2 3">
    <name type="scientific">Thelohanellus kitauei</name>
    <name type="common">Myxosporean</name>
    <dbReference type="NCBI Taxonomy" id="669202"/>
    <lineage>
        <taxon>Eukaryota</taxon>
        <taxon>Metazoa</taxon>
        <taxon>Cnidaria</taxon>
        <taxon>Myxozoa</taxon>
        <taxon>Myxosporea</taxon>
        <taxon>Bivalvulida</taxon>
        <taxon>Platysporina</taxon>
        <taxon>Myxobolidae</taxon>
        <taxon>Thelohanellus</taxon>
    </lineage>
</organism>
<dbReference type="PANTHER" id="PTHR37984">
    <property type="entry name" value="PROTEIN CBG26694"/>
    <property type="match status" value="1"/>
</dbReference>
<feature type="region of interest" description="Disordered" evidence="1">
    <location>
        <begin position="114"/>
        <end position="134"/>
    </location>
</feature>
<comment type="caution">
    <text evidence="2">The sequence shown here is derived from an EMBL/GenBank/DDBJ whole genome shotgun (WGS) entry which is preliminary data.</text>
</comment>
<reference evidence="2 3" key="1">
    <citation type="journal article" date="2014" name="Genome Biol. Evol.">
        <title>The genome of the myxosporean Thelohanellus kitauei shows adaptations to nutrient acquisition within its fish host.</title>
        <authorList>
            <person name="Yang Y."/>
            <person name="Xiong J."/>
            <person name="Zhou Z."/>
            <person name="Huo F."/>
            <person name="Miao W."/>
            <person name="Ran C."/>
            <person name="Liu Y."/>
            <person name="Zhang J."/>
            <person name="Feng J."/>
            <person name="Wang M."/>
            <person name="Wang M."/>
            <person name="Wang L."/>
            <person name="Yao B."/>
        </authorList>
    </citation>
    <scope>NUCLEOTIDE SEQUENCE [LARGE SCALE GENOMIC DNA]</scope>
    <source>
        <strain evidence="2">Wuqing</strain>
    </source>
</reference>
<evidence type="ECO:0000313" key="2">
    <source>
        <dbReference type="EMBL" id="KII75159.1"/>
    </source>
</evidence>
<sequence>MNNRGSFHFRTNSDHIQEVFVTDRDQQKIVEFMAGRNRGRINTSARDSASDGWYGITVNHLSVGCTLGDKAETIRDKFVHTLLDTEIQKEITRPFSSNDATLEDVYRKTAATLQSKENNTNTSNETESVNTLGGEGLDMSTDNYTLKVNIKVVSVVMLMDTVATLSCAGVSLSEKLVISHLSIVPKIRGCANNQSKTRGMIDARYSSFFQQNNWGITNHTATIHLKERAILILHKPRRVLLAIKMAVKEEQKQLVESGVIEKIDPLKELLRYACPAVNISKEDNITLISTCLSYHTRCNPLMTFWKIERWKKLSVLDSKDGYLPITYDENSKNLAGISTHDYRGSFKRFQACNVTTYTPNRKSLLDEMNFIGHKIDCKWIYPLESKIYSITQLPEHRTRNS</sequence>
<dbReference type="InterPro" id="IPR050951">
    <property type="entry name" value="Retrovirus_Pol_polyprotein"/>
</dbReference>
<keyword evidence="3" id="KW-1185">Reference proteome</keyword>
<dbReference type="Gene3D" id="3.10.10.10">
    <property type="entry name" value="HIV Type 1 Reverse Transcriptase, subunit A, domain 1"/>
    <property type="match status" value="1"/>
</dbReference>
<dbReference type="EMBL" id="JWZT01000019">
    <property type="protein sequence ID" value="KII75159.1"/>
    <property type="molecule type" value="Genomic_DNA"/>
</dbReference>
<dbReference type="AlphaFoldDB" id="A0A0C2JBC7"/>
<feature type="compositionally biased region" description="Low complexity" evidence="1">
    <location>
        <begin position="115"/>
        <end position="131"/>
    </location>
</feature>